<dbReference type="STRING" id="266940.Krad_3706"/>
<dbReference type="eggNOG" id="COG1075">
    <property type="taxonomic scope" value="Bacteria"/>
</dbReference>
<name>A6WED0_KINRD</name>
<dbReference type="KEGG" id="kra:Krad_3706"/>
<dbReference type="EMBL" id="CP000750">
    <property type="protein sequence ID" value="ABS05169.1"/>
    <property type="molecule type" value="Genomic_DNA"/>
</dbReference>
<dbReference type="SUPFAM" id="SSF53474">
    <property type="entry name" value="alpha/beta-Hydrolases"/>
    <property type="match status" value="1"/>
</dbReference>
<organism evidence="1 2">
    <name type="scientific">Kineococcus radiotolerans (strain ATCC BAA-149 / DSM 14245 / SRS30216)</name>
    <dbReference type="NCBI Taxonomy" id="266940"/>
    <lineage>
        <taxon>Bacteria</taxon>
        <taxon>Bacillati</taxon>
        <taxon>Actinomycetota</taxon>
        <taxon>Actinomycetes</taxon>
        <taxon>Kineosporiales</taxon>
        <taxon>Kineosporiaceae</taxon>
        <taxon>Kineococcus</taxon>
    </lineage>
</organism>
<keyword evidence="1" id="KW-0812">Transmembrane</keyword>
<proteinExistence type="predicted"/>
<dbReference type="InterPro" id="IPR029058">
    <property type="entry name" value="AB_hydrolase_fold"/>
</dbReference>
<dbReference type="Gene3D" id="3.40.50.1820">
    <property type="entry name" value="alpha/beta hydrolase"/>
    <property type="match status" value="1"/>
</dbReference>
<protein>
    <submittedName>
        <fullName evidence="1">Lipase transmembrane protein</fullName>
    </submittedName>
</protein>
<dbReference type="AlphaFoldDB" id="A6WED0"/>
<accession>A6WED0</accession>
<sequence length="248" mass="25809">MGDDGPVIPRRTTPGARPGGLRLRVRAADYAWIVTAQVRAWLAPPDPARWLSGPGTPVLLLPGVWESWSVLRGLGDALHAAGHPVHVVPGLGTNSADLDVGAAAVRDRLVELDLRGVVVVAHSKGGLIAKTALALPEVDARVRGVVAVATPFAGSRHAAWFPARAVRRMSPRALRELVADVRSHPRIVALRPRFDPHVPRAEGAPGLAGAVEVELPLDGHFAPLGNPVLHEAVVRAVAGLGGAPPGGS</sequence>
<dbReference type="Proteomes" id="UP000001116">
    <property type="component" value="Chromosome"/>
</dbReference>
<gene>
    <name evidence="1" type="ordered locus">Krad_3706</name>
</gene>
<keyword evidence="2" id="KW-1185">Reference proteome</keyword>
<reference evidence="2" key="1">
    <citation type="journal article" date="2008" name="PLoS ONE">
        <title>Survival in nuclear waste, extreme resistance, and potential applications gleaned from the genome sequence of Kineococcus radiotolerans SRS30216.</title>
        <authorList>
            <person name="Bagwell C.E."/>
            <person name="Bhat S."/>
            <person name="Hawkins G.M."/>
            <person name="Smith B.W."/>
            <person name="Biswas T."/>
            <person name="Hoover T.R."/>
            <person name="Saunders E."/>
            <person name="Han C.S."/>
            <person name="Tsodikov O.V."/>
            <person name="Shimkets L.J."/>
        </authorList>
    </citation>
    <scope>NUCLEOTIDE SEQUENCE [LARGE SCALE GENOMIC DNA]</scope>
    <source>
        <strain evidence="2">ATCC BAA-149 / DSM 14245 / SRS30216</strain>
    </source>
</reference>
<evidence type="ECO:0000313" key="2">
    <source>
        <dbReference type="Proteomes" id="UP000001116"/>
    </source>
</evidence>
<evidence type="ECO:0000313" key="1">
    <source>
        <dbReference type="EMBL" id="ABS05169.1"/>
    </source>
</evidence>
<dbReference type="HOGENOM" id="CLU_100546_0_0_11"/>
<keyword evidence="1" id="KW-0472">Membrane</keyword>